<feature type="compositionally biased region" description="Basic and acidic residues" evidence="2">
    <location>
        <begin position="7"/>
        <end position="22"/>
    </location>
</feature>
<accession>A0A5C3MIK6</accession>
<evidence type="ECO:0000313" key="4">
    <source>
        <dbReference type="Proteomes" id="UP000308652"/>
    </source>
</evidence>
<feature type="compositionally biased region" description="Basic and acidic residues" evidence="2">
    <location>
        <begin position="63"/>
        <end position="74"/>
    </location>
</feature>
<feature type="compositionally biased region" description="Pro residues" evidence="2">
    <location>
        <begin position="293"/>
        <end position="308"/>
    </location>
</feature>
<evidence type="ECO:0000256" key="2">
    <source>
        <dbReference type="SAM" id="MobiDB-lite"/>
    </source>
</evidence>
<dbReference type="AlphaFoldDB" id="A0A5C3MIK6"/>
<dbReference type="OrthoDB" id="3069722at2759"/>
<keyword evidence="4" id="KW-1185">Reference proteome</keyword>
<feature type="compositionally biased region" description="Low complexity" evidence="2">
    <location>
        <begin position="31"/>
        <end position="44"/>
    </location>
</feature>
<feature type="region of interest" description="Disordered" evidence="2">
    <location>
        <begin position="929"/>
        <end position="966"/>
    </location>
</feature>
<dbReference type="Proteomes" id="UP000308652">
    <property type="component" value="Unassembled WGS sequence"/>
</dbReference>
<sequence length="966" mass="105482">MGFSVDVYERSSRPVLRNHVDETFPQGEQTPSPRSELLSQSSSRAGRGNISATVESQRRSRHGTSERRRRERELTQSGTSQRDLVKLLVEQERDAAKLRKALYGAFQRLQTESQRVADLERDNREAAERFRLLNVARLTAEQEANKASQQTKLYELQLQNAQSDILRAQETVDAVEKQRDDAEAAAKRARSQAREIQQRRLVDAAREEGRRFGFESGLKQAQEELRLGQQRRNIARVAPAPPAVLTEDTMDRPYAVSGDIVYQRQQNREIQGVLDGGNGDEIESLSSSSSLPLNPPPQPPLDPSPQSPPVDRAAESQQEVPQIQPIIEPTPPPGPSQHFAQAGPDRNTYTPSIQYMRIDVPPHEEIVQTFNTNESYHAQPKSQWVTAQEHGQLNNQHGATAPPQLRIRQQARPGPSVPAGSRRPAPAPQQKRGVKFTPSIIARPSLTKAASSWYRSLSFRKKNKPKPIIDPDEDEAPPPPPEPFAEGEELYEFQPPPSQSWYQNKAPSVRSRDFGHPQPHSRAISVDSRSTRSTRVSEFDLTRDPGGSRAPPIPGGSIFGGSASGRSVKSAGKRLKEKESVLSVINEDPGSRGNTPMSDRYHGVRPRAASDTRSNGSLSQPGFAPGLHVRSSSEQMYPSDRPPPRQFRRPDTLTVPSPLAPLQPHQDPNVRLHANSHETLASGSGQRSRSSLSPVPDSALPHSAGIGITVQPPSASPSDGRRSMGTPTQTSTIHLSPNDAKKALPHSSPRMGPLHPALSNTPQSRNEPLPEQTPSYHPSRASLSAQSINSTRRASPLINSTSLPVQFPSSPQVDTRRTSTPSRPASIQDDLYPARRAPGGFIHSGSPSNTPKPLGSQLPPVSRPESIRSIVSRRSAHGNAGMTPGTFPSTLPPHDKNLNRIASNASLRTTGSYGTYDPTTYVDPALWGPDGPSSLITVQPNRASGVGPRSHSRAASENSALSYITG</sequence>
<feature type="compositionally biased region" description="Low complexity" evidence="2">
    <location>
        <begin position="682"/>
        <end position="693"/>
    </location>
</feature>
<feature type="compositionally biased region" description="Polar residues" evidence="2">
    <location>
        <begin position="725"/>
        <end position="735"/>
    </location>
</feature>
<feature type="region of interest" description="Disordered" evidence="2">
    <location>
        <begin position="1"/>
        <end position="80"/>
    </location>
</feature>
<reference evidence="3 4" key="1">
    <citation type="journal article" date="2019" name="Nat. Ecol. Evol.">
        <title>Megaphylogeny resolves global patterns of mushroom evolution.</title>
        <authorList>
            <person name="Varga T."/>
            <person name="Krizsan K."/>
            <person name="Foldi C."/>
            <person name="Dima B."/>
            <person name="Sanchez-Garcia M."/>
            <person name="Sanchez-Ramirez S."/>
            <person name="Szollosi G.J."/>
            <person name="Szarkandi J.G."/>
            <person name="Papp V."/>
            <person name="Albert L."/>
            <person name="Andreopoulos W."/>
            <person name="Angelini C."/>
            <person name="Antonin V."/>
            <person name="Barry K.W."/>
            <person name="Bougher N.L."/>
            <person name="Buchanan P."/>
            <person name="Buyck B."/>
            <person name="Bense V."/>
            <person name="Catcheside P."/>
            <person name="Chovatia M."/>
            <person name="Cooper J."/>
            <person name="Damon W."/>
            <person name="Desjardin D."/>
            <person name="Finy P."/>
            <person name="Geml J."/>
            <person name="Haridas S."/>
            <person name="Hughes K."/>
            <person name="Justo A."/>
            <person name="Karasinski D."/>
            <person name="Kautmanova I."/>
            <person name="Kiss B."/>
            <person name="Kocsube S."/>
            <person name="Kotiranta H."/>
            <person name="LaButti K.M."/>
            <person name="Lechner B.E."/>
            <person name="Liimatainen K."/>
            <person name="Lipzen A."/>
            <person name="Lukacs Z."/>
            <person name="Mihaltcheva S."/>
            <person name="Morgado L.N."/>
            <person name="Niskanen T."/>
            <person name="Noordeloos M.E."/>
            <person name="Ohm R.A."/>
            <person name="Ortiz-Santana B."/>
            <person name="Ovrebo C."/>
            <person name="Racz N."/>
            <person name="Riley R."/>
            <person name="Savchenko A."/>
            <person name="Shiryaev A."/>
            <person name="Soop K."/>
            <person name="Spirin V."/>
            <person name="Szebenyi C."/>
            <person name="Tomsovsky M."/>
            <person name="Tulloss R.E."/>
            <person name="Uehling J."/>
            <person name="Grigoriev I.V."/>
            <person name="Vagvolgyi C."/>
            <person name="Papp T."/>
            <person name="Martin F.M."/>
            <person name="Miettinen O."/>
            <person name="Hibbett D.S."/>
            <person name="Nagy L.G."/>
        </authorList>
    </citation>
    <scope>NUCLEOTIDE SEQUENCE [LARGE SCALE GENOMIC DNA]</scope>
    <source>
        <strain evidence="3 4">CBS 166.37</strain>
    </source>
</reference>
<feature type="compositionally biased region" description="Polar residues" evidence="2">
    <location>
        <begin position="373"/>
        <end position="398"/>
    </location>
</feature>
<proteinExistence type="predicted"/>
<name>A0A5C3MIK6_9AGAR</name>
<feature type="compositionally biased region" description="Low complexity" evidence="2">
    <location>
        <begin position="315"/>
        <end position="327"/>
    </location>
</feature>
<feature type="compositionally biased region" description="Low complexity" evidence="2">
    <location>
        <begin position="525"/>
        <end position="534"/>
    </location>
</feature>
<feature type="region of interest" description="Disordered" evidence="2">
    <location>
        <begin position="373"/>
        <end position="898"/>
    </location>
</feature>
<evidence type="ECO:0000313" key="3">
    <source>
        <dbReference type="EMBL" id="TFK45020.1"/>
    </source>
</evidence>
<feature type="coiled-coil region" evidence="1">
    <location>
        <begin position="109"/>
        <end position="199"/>
    </location>
</feature>
<organism evidence="3 4">
    <name type="scientific">Crucibulum laeve</name>
    <dbReference type="NCBI Taxonomy" id="68775"/>
    <lineage>
        <taxon>Eukaryota</taxon>
        <taxon>Fungi</taxon>
        <taxon>Dikarya</taxon>
        <taxon>Basidiomycota</taxon>
        <taxon>Agaricomycotina</taxon>
        <taxon>Agaricomycetes</taxon>
        <taxon>Agaricomycetidae</taxon>
        <taxon>Agaricales</taxon>
        <taxon>Agaricineae</taxon>
        <taxon>Nidulariaceae</taxon>
        <taxon>Crucibulum</taxon>
    </lineage>
</organism>
<gene>
    <name evidence="3" type="ORF">BDQ12DRAFT_642154</name>
</gene>
<dbReference type="STRING" id="68775.A0A5C3MIK6"/>
<dbReference type="EMBL" id="ML213590">
    <property type="protein sequence ID" value="TFK45020.1"/>
    <property type="molecule type" value="Genomic_DNA"/>
</dbReference>
<feature type="compositionally biased region" description="Polar residues" evidence="2">
    <location>
        <begin position="758"/>
        <end position="825"/>
    </location>
</feature>
<evidence type="ECO:0000256" key="1">
    <source>
        <dbReference type="SAM" id="Coils"/>
    </source>
</evidence>
<keyword evidence="1" id="KW-0175">Coiled coil</keyword>
<protein>
    <submittedName>
        <fullName evidence="3">Uncharacterized protein</fullName>
    </submittedName>
</protein>
<feature type="compositionally biased region" description="Polar residues" evidence="2">
    <location>
        <begin position="953"/>
        <end position="966"/>
    </location>
</feature>
<feature type="region of interest" description="Disordered" evidence="2">
    <location>
        <begin position="272"/>
        <end position="349"/>
    </location>
</feature>
<feature type="compositionally biased region" description="Polar residues" evidence="2">
    <location>
        <begin position="611"/>
        <end position="620"/>
    </location>
</feature>